<dbReference type="GO" id="GO:0016887">
    <property type="term" value="F:ATP hydrolysis activity"/>
    <property type="evidence" value="ECO:0007669"/>
    <property type="project" value="InterPro"/>
</dbReference>
<dbReference type="InterPro" id="IPR027417">
    <property type="entry name" value="P-loop_NTPase"/>
</dbReference>
<dbReference type="InterPro" id="IPR050093">
    <property type="entry name" value="ABC_SmlMolc_Importer"/>
</dbReference>
<evidence type="ECO:0000259" key="4">
    <source>
        <dbReference type="PROSITE" id="PS50893"/>
    </source>
</evidence>
<feature type="domain" description="ABC transporter" evidence="4">
    <location>
        <begin position="2"/>
        <end position="230"/>
    </location>
</feature>
<dbReference type="InterPro" id="IPR003593">
    <property type="entry name" value="AAA+_ATPase"/>
</dbReference>
<dbReference type="PROSITE" id="PS50893">
    <property type="entry name" value="ABC_TRANSPORTER_2"/>
    <property type="match status" value="1"/>
</dbReference>
<keyword evidence="1" id="KW-0813">Transport</keyword>
<gene>
    <name evidence="5" type="ORF">BRSU_1121</name>
</gene>
<evidence type="ECO:0000256" key="1">
    <source>
        <dbReference type="ARBA" id="ARBA00022448"/>
    </source>
</evidence>
<dbReference type="AlphaFoldDB" id="A0A0G4K629"/>
<accession>A0A0G4K629</accession>
<name>A0A0G4K629_9SPIR</name>
<evidence type="ECO:0000313" key="5">
    <source>
        <dbReference type="EMBL" id="CRF32936.1"/>
    </source>
</evidence>
<dbReference type="SUPFAM" id="SSF52540">
    <property type="entry name" value="P-loop containing nucleoside triphosphate hydrolases"/>
    <property type="match status" value="1"/>
</dbReference>
<protein>
    <submittedName>
        <fullName evidence="5">Molybdenum ABC transporter permease</fullName>
    </submittedName>
</protein>
<dbReference type="PANTHER" id="PTHR42781:SF4">
    <property type="entry name" value="SPERMIDINE_PUTRESCINE IMPORT ATP-BINDING PROTEIN POTA"/>
    <property type="match status" value="1"/>
</dbReference>
<dbReference type="Gene3D" id="3.40.50.300">
    <property type="entry name" value="P-loop containing nucleotide triphosphate hydrolases"/>
    <property type="match status" value="1"/>
</dbReference>
<evidence type="ECO:0000256" key="3">
    <source>
        <dbReference type="ARBA" id="ARBA00022840"/>
    </source>
</evidence>
<evidence type="ECO:0000256" key="2">
    <source>
        <dbReference type="ARBA" id="ARBA00022741"/>
    </source>
</evidence>
<dbReference type="SMART" id="SM00382">
    <property type="entry name" value="AAA"/>
    <property type="match status" value="1"/>
</dbReference>
<keyword evidence="3" id="KW-0067">ATP-binding</keyword>
<dbReference type="RefSeq" id="WP_048594285.1">
    <property type="nucleotide sequence ID" value="NZ_CVLB01000001.1"/>
</dbReference>
<keyword evidence="2" id="KW-0547">Nucleotide-binding</keyword>
<dbReference type="PANTHER" id="PTHR42781">
    <property type="entry name" value="SPERMIDINE/PUTRESCINE IMPORT ATP-BINDING PROTEIN POTA"/>
    <property type="match status" value="1"/>
</dbReference>
<dbReference type="OrthoDB" id="9802264at2"/>
<dbReference type="GO" id="GO:0005524">
    <property type="term" value="F:ATP binding"/>
    <property type="evidence" value="ECO:0007669"/>
    <property type="project" value="UniProtKB-KW"/>
</dbReference>
<dbReference type="InterPro" id="IPR003439">
    <property type="entry name" value="ABC_transporter-like_ATP-bd"/>
</dbReference>
<reference evidence="6" key="1">
    <citation type="submission" date="2015-04" db="EMBL/GenBank/DDBJ databases">
        <authorList>
            <person name="Mushtaq Mamoona"/>
        </authorList>
    </citation>
    <scope>NUCLEOTIDE SEQUENCE [LARGE SCALE GENOMIC DNA]</scope>
    <source>
        <strain evidence="6">AN4859/03</strain>
    </source>
</reference>
<evidence type="ECO:0000313" key="6">
    <source>
        <dbReference type="Proteomes" id="UP000043763"/>
    </source>
</evidence>
<dbReference type="Proteomes" id="UP000043763">
    <property type="component" value="Unassembled WGS sequence"/>
</dbReference>
<dbReference type="EMBL" id="CVLB01000001">
    <property type="protein sequence ID" value="CRF32936.1"/>
    <property type="molecule type" value="Genomic_DNA"/>
</dbReference>
<sequence length="350" mass="40709">MGLIVDIKKKLSNFDLDLQFEVKSGVFSILGASGSGKSMALKCIAGIEKPDSGYIECNGNVFYDSKKHINIKPQKRNVGFLFQNYALFPNMTVEENIKCGIRDKKSNIDIEYIMKKFFINHIKNKRPREISGGEQQRTALARIFVSSPNILMLDEPLSALDYHIKWELEKFILSTIKEFNGTTLFVSHNRDEVYRLSDNIGIINKGKFDIIDSKYNLFENPKTYFSALLTGYKNFSKIKILENKKIECIDWNIILEIKNNNLENIENANYIGMRPYSFFDYDDNKKNDTYIKSKITNITEDMFSYIITLVPHNSENQITWRLDKDKYKNDYELGKEINLSFNTDDIIFLK</sequence>
<keyword evidence="6" id="KW-1185">Reference proteome</keyword>
<organism evidence="5 6">
    <name type="scientific">Brachyspira suanatina</name>
    <dbReference type="NCBI Taxonomy" id="381802"/>
    <lineage>
        <taxon>Bacteria</taxon>
        <taxon>Pseudomonadati</taxon>
        <taxon>Spirochaetota</taxon>
        <taxon>Spirochaetia</taxon>
        <taxon>Brachyspirales</taxon>
        <taxon>Brachyspiraceae</taxon>
        <taxon>Brachyspira</taxon>
    </lineage>
</organism>
<proteinExistence type="predicted"/>
<dbReference type="Pfam" id="PF00005">
    <property type="entry name" value="ABC_tran"/>
    <property type="match status" value="1"/>
</dbReference>